<feature type="region of interest" description="Disordered" evidence="6">
    <location>
        <begin position="287"/>
        <end position="312"/>
    </location>
</feature>
<evidence type="ECO:0008006" key="9">
    <source>
        <dbReference type="Google" id="ProtNLM"/>
    </source>
</evidence>
<name>A0A9D5D628_9LILI</name>
<dbReference type="SUPFAM" id="SSF101936">
    <property type="entry name" value="DNA-binding pseudobarrel domain"/>
    <property type="match status" value="1"/>
</dbReference>
<reference evidence="7" key="1">
    <citation type="submission" date="2021-03" db="EMBL/GenBank/DDBJ databases">
        <authorList>
            <person name="Li Z."/>
            <person name="Yang C."/>
        </authorList>
    </citation>
    <scope>NUCLEOTIDE SEQUENCE</scope>
    <source>
        <strain evidence="7">Dzin_1.0</strain>
        <tissue evidence="7">Leaf</tissue>
    </source>
</reference>
<feature type="compositionally biased region" description="Basic residues" evidence="6">
    <location>
        <begin position="113"/>
        <end position="130"/>
    </location>
</feature>
<gene>
    <name evidence="7" type="ORF">J5N97_004139</name>
</gene>
<keyword evidence="4" id="KW-0804">Transcription</keyword>
<comment type="subcellular location">
    <subcellularLocation>
        <location evidence="1">Nucleus</location>
    </subcellularLocation>
</comment>
<dbReference type="Pfam" id="PF03754">
    <property type="entry name" value="At2g31720-like"/>
    <property type="match status" value="1"/>
</dbReference>
<dbReference type="InterPro" id="IPR005508">
    <property type="entry name" value="At2g31720-like"/>
</dbReference>
<evidence type="ECO:0000256" key="3">
    <source>
        <dbReference type="ARBA" id="ARBA00023125"/>
    </source>
</evidence>
<keyword evidence="3" id="KW-0238">DNA-binding</keyword>
<dbReference type="GO" id="GO:0005634">
    <property type="term" value="C:nucleus"/>
    <property type="evidence" value="ECO:0007669"/>
    <property type="project" value="UniProtKB-SubCell"/>
</dbReference>
<keyword evidence="2" id="KW-0805">Transcription regulation</keyword>
<organism evidence="7 8">
    <name type="scientific">Dioscorea zingiberensis</name>
    <dbReference type="NCBI Taxonomy" id="325984"/>
    <lineage>
        <taxon>Eukaryota</taxon>
        <taxon>Viridiplantae</taxon>
        <taxon>Streptophyta</taxon>
        <taxon>Embryophyta</taxon>
        <taxon>Tracheophyta</taxon>
        <taxon>Spermatophyta</taxon>
        <taxon>Magnoliopsida</taxon>
        <taxon>Liliopsida</taxon>
        <taxon>Dioscoreales</taxon>
        <taxon>Dioscoreaceae</taxon>
        <taxon>Dioscorea</taxon>
    </lineage>
</organism>
<dbReference type="OrthoDB" id="1935604at2759"/>
<dbReference type="EMBL" id="JAGGNH010000001">
    <property type="protein sequence ID" value="KAJ0985783.1"/>
    <property type="molecule type" value="Genomic_DNA"/>
</dbReference>
<keyword evidence="5" id="KW-0539">Nucleus</keyword>
<dbReference type="Gene3D" id="2.40.330.10">
    <property type="entry name" value="DNA-binding pseudobarrel domain"/>
    <property type="match status" value="1"/>
</dbReference>
<evidence type="ECO:0000256" key="4">
    <source>
        <dbReference type="ARBA" id="ARBA00023163"/>
    </source>
</evidence>
<evidence type="ECO:0000256" key="1">
    <source>
        <dbReference type="ARBA" id="ARBA00004123"/>
    </source>
</evidence>
<dbReference type="InterPro" id="IPR003340">
    <property type="entry name" value="B3_DNA-bd"/>
</dbReference>
<dbReference type="InterPro" id="IPR015300">
    <property type="entry name" value="DNA-bd_pseudobarrel_sf"/>
</dbReference>
<comment type="caution">
    <text evidence="7">The sequence shown here is derived from an EMBL/GenBank/DDBJ whole genome shotgun (WGS) entry which is preliminary data.</text>
</comment>
<dbReference type="CDD" id="cd10017">
    <property type="entry name" value="B3_DNA"/>
    <property type="match status" value="1"/>
</dbReference>
<proteinExistence type="predicted"/>
<sequence length="312" mass="35929">MYRAQRVKEIMEGGESTDPMFEVGSTSGSFKEEHMKERMSSHLKCKVAPGQSRCRTSRSNNGQWITDPYNTLRALIDAAEDELRKIDEIGCEWSEEEDEEAEKEEEEEIMMKERKRKSKIQPKHQPRRRAVMSGERESKNAVKWEGPPPEWFVQTTRNNEKVNLTHIFGKILIGSDVEAQQNRLLLPRKETNNILLSYLTESEREELAKEIMMGVKVIDRHDTKYDMSMKFYNVINAHRIISPGWKNFVRNNELQGDRDAVFLWAFRVQSELWFAIDHCVNPSLEAGANEGDVTTTVETGANEGDGATTGDR</sequence>
<evidence type="ECO:0000313" key="7">
    <source>
        <dbReference type="EMBL" id="KAJ0985783.1"/>
    </source>
</evidence>
<dbReference type="Proteomes" id="UP001085076">
    <property type="component" value="Miscellaneous, Linkage group lg01"/>
</dbReference>
<protein>
    <recommendedName>
        <fullName evidence="9">TF-B3 domain-containing protein</fullName>
    </recommendedName>
</protein>
<evidence type="ECO:0000313" key="8">
    <source>
        <dbReference type="Proteomes" id="UP001085076"/>
    </source>
</evidence>
<evidence type="ECO:0000256" key="6">
    <source>
        <dbReference type="SAM" id="MobiDB-lite"/>
    </source>
</evidence>
<feature type="region of interest" description="Disordered" evidence="6">
    <location>
        <begin position="112"/>
        <end position="143"/>
    </location>
</feature>
<accession>A0A9D5D628</accession>
<reference evidence="7" key="2">
    <citation type="journal article" date="2022" name="Hortic Res">
        <title>The genome of Dioscorea zingiberensis sheds light on the biosynthesis, origin and evolution of the medicinally important diosgenin saponins.</title>
        <authorList>
            <person name="Li Y."/>
            <person name="Tan C."/>
            <person name="Li Z."/>
            <person name="Guo J."/>
            <person name="Li S."/>
            <person name="Chen X."/>
            <person name="Wang C."/>
            <person name="Dai X."/>
            <person name="Yang H."/>
            <person name="Song W."/>
            <person name="Hou L."/>
            <person name="Xu J."/>
            <person name="Tong Z."/>
            <person name="Xu A."/>
            <person name="Yuan X."/>
            <person name="Wang W."/>
            <person name="Yang Q."/>
            <person name="Chen L."/>
            <person name="Sun Z."/>
            <person name="Wang K."/>
            <person name="Pan B."/>
            <person name="Chen J."/>
            <person name="Bao Y."/>
            <person name="Liu F."/>
            <person name="Qi X."/>
            <person name="Gang D.R."/>
            <person name="Wen J."/>
            <person name="Li J."/>
        </authorList>
    </citation>
    <scope>NUCLEOTIDE SEQUENCE</scope>
    <source>
        <strain evidence="7">Dzin_1.0</strain>
    </source>
</reference>
<evidence type="ECO:0000256" key="2">
    <source>
        <dbReference type="ARBA" id="ARBA00023015"/>
    </source>
</evidence>
<dbReference type="PANTHER" id="PTHR34397">
    <property type="entry name" value="OS05G0237600 PROTEIN"/>
    <property type="match status" value="1"/>
</dbReference>
<evidence type="ECO:0000256" key="5">
    <source>
        <dbReference type="ARBA" id="ARBA00023242"/>
    </source>
</evidence>
<dbReference type="GO" id="GO:0003677">
    <property type="term" value="F:DNA binding"/>
    <property type="evidence" value="ECO:0007669"/>
    <property type="project" value="UniProtKB-KW"/>
</dbReference>
<keyword evidence="8" id="KW-1185">Reference proteome</keyword>
<dbReference type="AlphaFoldDB" id="A0A9D5D628"/>
<dbReference type="PANTHER" id="PTHR34397:SF22">
    <property type="entry name" value="OS05G0237600 PROTEIN"/>
    <property type="match status" value="1"/>
</dbReference>